<dbReference type="AlphaFoldDB" id="D3ALQ2"/>
<accession>D3ALQ2</accession>
<comment type="caution">
    <text evidence="2">The sequence shown here is derived from an EMBL/GenBank/DDBJ whole genome shotgun (WGS) entry which is preliminary data.</text>
</comment>
<dbReference type="HOGENOM" id="CLU_073292_0_0_9"/>
<evidence type="ECO:0000313" key="3">
    <source>
        <dbReference type="Proteomes" id="UP000004968"/>
    </source>
</evidence>
<feature type="domain" description="Phage tail fibre protein N-terminal" evidence="1">
    <location>
        <begin position="4"/>
        <end position="144"/>
    </location>
</feature>
<name>D3ALQ2_9FIRM</name>
<evidence type="ECO:0000313" key="2">
    <source>
        <dbReference type="EMBL" id="EFC97250.1"/>
    </source>
</evidence>
<evidence type="ECO:0000259" key="1">
    <source>
        <dbReference type="Pfam" id="PF12571"/>
    </source>
</evidence>
<sequence>MQGTVITNKGLQLIAKLVASGTALSFTRAAVGIGSVPSGYDPTNMTNLNKYKMDGSIASCSSSGDTASIIFQISSIGVSAGFTITEAGLFATDPDEGEILYCYLDMSSDPQYIYAEGSAISKFVEMTLTVVVGSVQSITAYINPGSLLSNDGDISNTAIGTLDNITESFPVPAAKEKSSKFFGKIKKSLEDWKNLKASLLLVGSIVNNCVTNNAKLPLSAAQGKALMDLYTTLNSDLAVKYEPMNFKNGWSHPDERLPYIARTGNIITIRFPFCTGTAGAVVCTIPENYKLSRSSWIMLQYAGIEIHGMDIIASNSQIEEINVTFIDF</sequence>
<dbReference type="InterPro" id="IPR022225">
    <property type="entry name" value="Phage_tail_fibre_N"/>
</dbReference>
<dbReference type="RefSeq" id="WP_006774987.1">
    <property type="nucleotide sequence ID" value="NZ_GG667708.1"/>
</dbReference>
<dbReference type="EMBL" id="ACIO01000415">
    <property type="protein sequence ID" value="EFC97250.1"/>
    <property type="molecule type" value="Genomic_DNA"/>
</dbReference>
<proteinExistence type="predicted"/>
<dbReference type="GeneID" id="93150701"/>
<protein>
    <recommendedName>
        <fullName evidence="1">Phage tail fibre protein N-terminal domain-containing protein</fullName>
    </recommendedName>
</protein>
<dbReference type="Proteomes" id="UP000004968">
    <property type="component" value="Unassembled WGS sequence"/>
</dbReference>
<gene>
    <name evidence="2" type="ORF">CLOSTHATH_04548</name>
</gene>
<organism evidence="2 3">
    <name type="scientific">Hungatella hathewayi DSM 13479</name>
    <dbReference type="NCBI Taxonomy" id="566550"/>
    <lineage>
        <taxon>Bacteria</taxon>
        <taxon>Bacillati</taxon>
        <taxon>Bacillota</taxon>
        <taxon>Clostridia</taxon>
        <taxon>Lachnospirales</taxon>
        <taxon>Lachnospiraceae</taxon>
        <taxon>Hungatella</taxon>
    </lineage>
</organism>
<dbReference type="Pfam" id="PF12571">
    <property type="entry name" value="Phage_tail_fib"/>
    <property type="match status" value="1"/>
</dbReference>
<reference evidence="2 3" key="1">
    <citation type="submission" date="2010-01" db="EMBL/GenBank/DDBJ databases">
        <authorList>
            <person name="Weinstock G."/>
            <person name="Sodergren E."/>
            <person name="Clifton S."/>
            <person name="Fulton L."/>
            <person name="Fulton B."/>
            <person name="Courtney L."/>
            <person name="Fronick C."/>
            <person name="Harrison M."/>
            <person name="Strong C."/>
            <person name="Farmer C."/>
            <person name="Delahaunty K."/>
            <person name="Markovic C."/>
            <person name="Hall O."/>
            <person name="Minx P."/>
            <person name="Tomlinson C."/>
            <person name="Mitreva M."/>
            <person name="Nelson J."/>
            <person name="Hou S."/>
            <person name="Wollam A."/>
            <person name="Pepin K.H."/>
            <person name="Johnson M."/>
            <person name="Bhonagiri V."/>
            <person name="Nash W.E."/>
            <person name="Warren W."/>
            <person name="Chinwalla A."/>
            <person name="Mardis E.R."/>
            <person name="Wilson R.K."/>
        </authorList>
    </citation>
    <scope>NUCLEOTIDE SEQUENCE [LARGE SCALE GENOMIC DNA]</scope>
    <source>
        <strain evidence="2 3">DSM 13479</strain>
    </source>
</reference>